<dbReference type="Gene3D" id="3.90.190.20">
    <property type="entry name" value="Mur ligase, C-terminal domain"/>
    <property type="match status" value="1"/>
</dbReference>
<dbReference type="GO" id="GO:0016881">
    <property type="term" value="F:acid-amino acid ligase activity"/>
    <property type="evidence" value="ECO:0007669"/>
    <property type="project" value="InterPro"/>
</dbReference>
<evidence type="ECO:0000313" key="3">
    <source>
        <dbReference type="EMBL" id="HJD44185.1"/>
    </source>
</evidence>
<organism evidence="3 4">
    <name type="scientific">Candidatus Paenalcaligenes intestinipullorum</name>
    <dbReference type="NCBI Taxonomy" id="2838718"/>
    <lineage>
        <taxon>Bacteria</taxon>
        <taxon>Pseudomonadati</taxon>
        <taxon>Pseudomonadota</taxon>
        <taxon>Betaproteobacteria</taxon>
        <taxon>Burkholderiales</taxon>
        <taxon>Alcaligenaceae</taxon>
        <taxon>Paenalcaligenes</taxon>
    </lineage>
</organism>
<dbReference type="EMBL" id="DWUQ01000082">
    <property type="protein sequence ID" value="HJD44185.1"/>
    <property type="molecule type" value="Genomic_DNA"/>
</dbReference>
<evidence type="ECO:0000259" key="2">
    <source>
        <dbReference type="Pfam" id="PF02875"/>
    </source>
</evidence>
<protein>
    <submittedName>
        <fullName evidence="3">Bifunctional folylpolyglutamate synthase/dihydrofolate synthase</fullName>
    </submittedName>
</protein>
<dbReference type="Proteomes" id="UP000823889">
    <property type="component" value="Unassembled WGS sequence"/>
</dbReference>
<comment type="caution">
    <text evidence="3">The sequence shown here is derived from an EMBL/GenBank/DDBJ whole genome shotgun (WGS) entry which is preliminary data.</text>
</comment>
<feature type="non-terminal residue" evidence="3">
    <location>
        <position position="1"/>
    </location>
</feature>
<dbReference type="AlphaFoldDB" id="A0A9D2RI03"/>
<dbReference type="InterPro" id="IPR036615">
    <property type="entry name" value="Mur_ligase_C_dom_sf"/>
</dbReference>
<evidence type="ECO:0000256" key="1">
    <source>
        <dbReference type="SAM" id="MobiDB-lite"/>
    </source>
</evidence>
<proteinExistence type="predicted"/>
<sequence length="160" mass="17072">PHAAAALAQNLAQMPTQGKTYAVLGMLNDKDVPSVLRHLLPSIDEWFVGGLESQPRGLSADALKGLLDLALQEASCHPHADRVPTESSTGHTDHTPSVKIRVQQKDPLHVKVSACATVVEAFQHAQHIATPPDRIVVFGSFATVGPILHYLNTAPTTALN</sequence>
<feature type="region of interest" description="Disordered" evidence="1">
    <location>
        <begin position="77"/>
        <end position="98"/>
    </location>
</feature>
<feature type="domain" description="Mur ligase C-terminal" evidence="2">
    <location>
        <begin position="1"/>
        <end position="141"/>
    </location>
</feature>
<dbReference type="InterPro" id="IPR004101">
    <property type="entry name" value="Mur_ligase_C"/>
</dbReference>
<reference evidence="3" key="1">
    <citation type="journal article" date="2021" name="PeerJ">
        <title>Extensive microbial diversity within the chicken gut microbiome revealed by metagenomics and culture.</title>
        <authorList>
            <person name="Gilroy R."/>
            <person name="Ravi A."/>
            <person name="Getino M."/>
            <person name="Pursley I."/>
            <person name="Horton D.L."/>
            <person name="Alikhan N.F."/>
            <person name="Baker D."/>
            <person name="Gharbi K."/>
            <person name="Hall N."/>
            <person name="Watson M."/>
            <person name="Adriaenssens E.M."/>
            <person name="Foster-Nyarko E."/>
            <person name="Jarju S."/>
            <person name="Secka A."/>
            <person name="Antonio M."/>
            <person name="Oren A."/>
            <person name="Chaudhuri R.R."/>
            <person name="La Ragione R."/>
            <person name="Hildebrand F."/>
            <person name="Pallen M.J."/>
        </authorList>
    </citation>
    <scope>NUCLEOTIDE SEQUENCE</scope>
    <source>
        <strain evidence="3">9264</strain>
    </source>
</reference>
<gene>
    <name evidence="3" type="ORF">H9906_04050</name>
</gene>
<name>A0A9D2RI03_9BURK</name>
<dbReference type="Pfam" id="PF02875">
    <property type="entry name" value="Mur_ligase_C"/>
    <property type="match status" value="1"/>
</dbReference>
<accession>A0A9D2RI03</accession>
<reference evidence="3" key="2">
    <citation type="submission" date="2021-04" db="EMBL/GenBank/DDBJ databases">
        <authorList>
            <person name="Gilroy R."/>
        </authorList>
    </citation>
    <scope>NUCLEOTIDE SEQUENCE</scope>
    <source>
        <strain evidence="3">9264</strain>
    </source>
</reference>
<dbReference type="SUPFAM" id="SSF53244">
    <property type="entry name" value="MurD-like peptide ligases, peptide-binding domain"/>
    <property type="match status" value="1"/>
</dbReference>
<evidence type="ECO:0000313" key="4">
    <source>
        <dbReference type="Proteomes" id="UP000823889"/>
    </source>
</evidence>